<feature type="transmembrane region" description="Helical" evidence="1">
    <location>
        <begin position="245"/>
        <end position="270"/>
    </location>
</feature>
<dbReference type="InterPro" id="IPR050256">
    <property type="entry name" value="Glycosyltransferase_2"/>
</dbReference>
<proteinExistence type="predicted"/>
<dbReference type="CDD" id="cd04187">
    <property type="entry name" value="DPM1_like_bac"/>
    <property type="match status" value="1"/>
</dbReference>
<keyword evidence="1" id="KW-0472">Membrane</keyword>
<dbReference type="GO" id="GO:0005886">
    <property type="term" value="C:plasma membrane"/>
    <property type="evidence" value="ECO:0007669"/>
    <property type="project" value="TreeGrafter"/>
</dbReference>
<evidence type="ECO:0000313" key="3">
    <source>
        <dbReference type="EMBL" id="AOR73901.1"/>
    </source>
</evidence>
<dbReference type="Gene3D" id="3.90.550.10">
    <property type="entry name" value="Spore Coat Polysaccharide Biosynthesis Protein SpsA, Chain A"/>
    <property type="match status" value="1"/>
</dbReference>
<accession>A0A1D7ZVM5</accession>
<keyword evidence="3" id="KW-0808">Transferase</keyword>
<dbReference type="Pfam" id="PF00535">
    <property type="entry name" value="Glycos_transf_2"/>
    <property type="match status" value="1"/>
</dbReference>
<evidence type="ECO:0000256" key="1">
    <source>
        <dbReference type="SAM" id="Phobius"/>
    </source>
</evidence>
<keyword evidence="3" id="KW-0328">Glycosyltransferase</keyword>
<reference evidence="3 4" key="1">
    <citation type="submission" date="2016-09" db="EMBL/GenBank/DDBJ databases">
        <title>Genome Sequence of the Lactobacillus fermentum strain NCC2970 (CNCM I-5068).</title>
        <authorList>
            <person name="Barretto C."/>
            <person name="Ngom-Bru C."/>
            <person name="Genevaz A."/>
            <person name="Fournier C."/>
            <person name="Moine D."/>
            <person name="Kassam M."/>
            <person name="Iltis A."/>
            <person name="Sagory-Zalkind P."/>
            <person name="Faucherand G."/>
            <person name="Descombes P."/>
            <person name="Duboux S."/>
        </authorList>
    </citation>
    <scope>NUCLEOTIDE SEQUENCE [LARGE SCALE GENOMIC DNA]</scope>
    <source>
        <strain evidence="3 4">NCC2970</strain>
    </source>
</reference>
<dbReference type="PATRIC" id="fig|1613.112.peg.451"/>
<evidence type="ECO:0000259" key="2">
    <source>
        <dbReference type="Pfam" id="PF00535"/>
    </source>
</evidence>
<dbReference type="InterPro" id="IPR001173">
    <property type="entry name" value="Glyco_trans_2-like"/>
</dbReference>
<dbReference type="SUPFAM" id="SSF53448">
    <property type="entry name" value="Nucleotide-diphospho-sugar transferases"/>
    <property type="match status" value="1"/>
</dbReference>
<dbReference type="GO" id="GO:0099621">
    <property type="term" value="F:undecaprenyl-phosphate 4-deoxy-4-formamido-L-arabinose transferase activity"/>
    <property type="evidence" value="ECO:0007669"/>
    <property type="project" value="UniProtKB-EC"/>
</dbReference>
<dbReference type="PANTHER" id="PTHR48090">
    <property type="entry name" value="UNDECAPRENYL-PHOSPHATE 4-DEOXY-4-FORMAMIDO-L-ARABINOSE TRANSFERASE-RELATED"/>
    <property type="match status" value="1"/>
</dbReference>
<name>A0A1D7ZVM5_LIMFE</name>
<dbReference type="InterPro" id="IPR029044">
    <property type="entry name" value="Nucleotide-diphossugar_trans"/>
</dbReference>
<keyword evidence="1" id="KW-1133">Transmembrane helix</keyword>
<dbReference type="AlphaFoldDB" id="A0A1D7ZVM5"/>
<keyword evidence="1" id="KW-0812">Transmembrane</keyword>
<organism evidence="3 4">
    <name type="scientific">Limosilactobacillus fermentum</name>
    <name type="common">Lactobacillus fermentum</name>
    <dbReference type="NCBI Taxonomy" id="1613"/>
    <lineage>
        <taxon>Bacteria</taxon>
        <taxon>Bacillati</taxon>
        <taxon>Bacillota</taxon>
        <taxon>Bacilli</taxon>
        <taxon>Lactobacillales</taxon>
        <taxon>Lactobacillaceae</taxon>
        <taxon>Limosilactobacillus</taxon>
    </lineage>
</organism>
<feature type="domain" description="Glycosyltransferase 2-like" evidence="2">
    <location>
        <begin position="18"/>
        <end position="184"/>
    </location>
</feature>
<gene>
    <name evidence="3" type="ORF">LACFE_CDS0429</name>
</gene>
<feature type="transmembrane region" description="Helical" evidence="1">
    <location>
        <begin position="276"/>
        <end position="304"/>
    </location>
</feature>
<evidence type="ECO:0000313" key="4">
    <source>
        <dbReference type="Proteomes" id="UP000094714"/>
    </source>
</evidence>
<dbReference type="EC" id="2.4.2.53" evidence="3"/>
<dbReference type="PANTHER" id="PTHR48090:SF8">
    <property type="entry name" value="GLYCOSYLTRANSFERASE CSBB-RELATED"/>
    <property type="match status" value="1"/>
</dbReference>
<dbReference type="EMBL" id="CP017151">
    <property type="protein sequence ID" value="AOR73901.1"/>
    <property type="molecule type" value="Genomic_DNA"/>
</dbReference>
<sequence>MPVFHYLNLRGLKMPKLSIVVPCYNEQEALPLFYPAVEEVVQRVDGLKTEYWLVDDGSADQTLAEMRKLHSIDPERVHYLTFSRNFGKESALYAGLEAATGDYVVVMDADLQDPPSFLPQMYSILQEGEYDCVGTRRTDRKGEAKIKSFLSDQFYKVINRVSQTNIVPGARDFRMMTRQMVDAILSMKEYSRFSKGIFSWVGFKTKYLEYKNVERVAGTTDWSTWKLFKYAMDGIADFSQAPLSLAVWLGTTSFIISIIGLIFVVIRRLIEPTSSAFGWASMVCIILLLGGLQLLCIGIVGKYIGRIYMQVKNRPIYIIKEKK</sequence>
<dbReference type="Proteomes" id="UP000094714">
    <property type="component" value="Chromosome"/>
</dbReference>
<protein>
    <submittedName>
        <fullName evidence="3">Glycosyl transferase family 2</fullName>
        <ecNumber evidence="3">2.4.2.53</ecNumber>
    </submittedName>
</protein>